<accession>A0ABW1VSJ0</accession>
<dbReference type="EMBL" id="JBHSUC010000015">
    <property type="protein sequence ID" value="MFC6362763.1"/>
    <property type="molecule type" value="Genomic_DNA"/>
</dbReference>
<feature type="transmembrane region" description="Helical" evidence="1">
    <location>
        <begin position="307"/>
        <end position="331"/>
    </location>
</feature>
<feature type="domain" description="Acyltransferase 3" evidence="2">
    <location>
        <begin position="13"/>
        <end position="329"/>
    </location>
</feature>
<dbReference type="PANTHER" id="PTHR23028">
    <property type="entry name" value="ACETYLTRANSFERASE"/>
    <property type="match status" value="1"/>
</dbReference>
<keyword evidence="1" id="KW-1133">Transmembrane helix</keyword>
<reference evidence="4" key="1">
    <citation type="journal article" date="2019" name="Int. J. Syst. Evol. Microbiol.">
        <title>The Global Catalogue of Microorganisms (GCM) 10K type strain sequencing project: providing services to taxonomists for standard genome sequencing and annotation.</title>
        <authorList>
            <consortium name="The Broad Institute Genomics Platform"/>
            <consortium name="The Broad Institute Genome Sequencing Center for Infectious Disease"/>
            <person name="Wu L."/>
            <person name="Ma J."/>
        </authorList>
    </citation>
    <scope>NUCLEOTIDE SEQUENCE [LARGE SCALE GENOMIC DNA]</scope>
    <source>
        <strain evidence="4">CGMCC 4.1530</strain>
    </source>
</reference>
<proteinExistence type="predicted"/>
<evidence type="ECO:0000313" key="3">
    <source>
        <dbReference type="EMBL" id="MFC6362763.1"/>
    </source>
</evidence>
<dbReference type="InterPro" id="IPR050879">
    <property type="entry name" value="Acyltransferase_3"/>
</dbReference>
<dbReference type="Pfam" id="PF01757">
    <property type="entry name" value="Acyl_transf_3"/>
    <property type="match status" value="1"/>
</dbReference>
<feature type="transmembrane region" description="Helical" evidence="1">
    <location>
        <begin position="84"/>
        <end position="104"/>
    </location>
</feature>
<dbReference type="InterPro" id="IPR002656">
    <property type="entry name" value="Acyl_transf_3_dom"/>
</dbReference>
<feature type="transmembrane region" description="Helical" evidence="1">
    <location>
        <begin position="177"/>
        <end position="195"/>
    </location>
</feature>
<organism evidence="3 4">
    <name type="scientific">Tatumella punctata</name>
    <dbReference type="NCBI Taxonomy" id="399969"/>
    <lineage>
        <taxon>Bacteria</taxon>
        <taxon>Pseudomonadati</taxon>
        <taxon>Pseudomonadota</taxon>
        <taxon>Gammaproteobacteria</taxon>
        <taxon>Enterobacterales</taxon>
        <taxon>Erwiniaceae</taxon>
        <taxon>Tatumella</taxon>
    </lineage>
</organism>
<keyword evidence="3" id="KW-0808">Transferase</keyword>
<keyword evidence="1" id="KW-0812">Transmembrane</keyword>
<dbReference type="Proteomes" id="UP001596215">
    <property type="component" value="Unassembled WGS sequence"/>
</dbReference>
<protein>
    <submittedName>
        <fullName evidence="3">Acyltransferase family protein</fullName>
        <ecNumber evidence="3">2.3.-.-</ecNumber>
    </submittedName>
</protein>
<keyword evidence="4" id="KW-1185">Reference proteome</keyword>
<feature type="transmembrane region" description="Helical" evidence="1">
    <location>
        <begin position="201"/>
        <end position="224"/>
    </location>
</feature>
<evidence type="ECO:0000256" key="1">
    <source>
        <dbReference type="SAM" id="Phobius"/>
    </source>
</evidence>
<feature type="transmembrane region" description="Helical" evidence="1">
    <location>
        <begin position="282"/>
        <end position="301"/>
    </location>
</feature>
<feature type="transmembrane region" description="Helical" evidence="1">
    <location>
        <begin position="256"/>
        <end position="275"/>
    </location>
</feature>
<sequence>MKTVSLKTHDSNCFDILRHLAAFLVIISHHFAFNGLQEPLLNPSTKLGSMSVLVFFSISGFLITQSKIRSRDNWTFIKKRTLRIMPGLICCAFFTTYIICGIFGRQGFTDWALSLQAFKTFLYYSLLGSHATDTMTNFFSTNFIFSRSVNSSLWTLLFEVIDYVMVLIFFSIFRNKILASLLFLSISIAAYVFQVKTGTSAYYLARFSSLSITFALGSLLLITIDLWKVNYWKIVILISGVALYILSLFNKSDAEWDIFTLTSVPLIVIPLGLSFKDRIIHGRFDISYGIYVYAFPIQQLYSNIAGLGFLSSLVFSILTVFILAISSWVFVEKSFLKRKKKPQMKTAEI</sequence>
<gene>
    <name evidence="3" type="ORF">ACFP73_11765</name>
</gene>
<feature type="transmembrane region" description="Helical" evidence="1">
    <location>
        <begin position="152"/>
        <end position="170"/>
    </location>
</feature>
<evidence type="ECO:0000259" key="2">
    <source>
        <dbReference type="Pfam" id="PF01757"/>
    </source>
</evidence>
<comment type="caution">
    <text evidence="3">The sequence shown here is derived from an EMBL/GenBank/DDBJ whole genome shotgun (WGS) entry which is preliminary data.</text>
</comment>
<keyword evidence="1" id="KW-0472">Membrane</keyword>
<dbReference type="PANTHER" id="PTHR23028:SF53">
    <property type="entry name" value="ACYL_TRANSF_3 DOMAIN-CONTAINING PROTEIN"/>
    <property type="match status" value="1"/>
</dbReference>
<evidence type="ECO:0000313" key="4">
    <source>
        <dbReference type="Proteomes" id="UP001596215"/>
    </source>
</evidence>
<dbReference type="EC" id="2.3.-.-" evidence="3"/>
<dbReference type="RefSeq" id="WP_343876676.1">
    <property type="nucleotide sequence ID" value="NZ_BAAAFW010000014.1"/>
</dbReference>
<feature type="transmembrane region" description="Helical" evidence="1">
    <location>
        <begin position="12"/>
        <end position="33"/>
    </location>
</feature>
<feature type="transmembrane region" description="Helical" evidence="1">
    <location>
        <begin position="45"/>
        <end position="63"/>
    </location>
</feature>
<dbReference type="GO" id="GO:0016746">
    <property type="term" value="F:acyltransferase activity"/>
    <property type="evidence" value="ECO:0007669"/>
    <property type="project" value="UniProtKB-KW"/>
</dbReference>
<feature type="transmembrane region" description="Helical" evidence="1">
    <location>
        <begin position="231"/>
        <end position="250"/>
    </location>
</feature>
<keyword evidence="3" id="KW-0012">Acyltransferase</keyword>
<name>A0ABW1VSJ0_9GAMM</name>